<dbReference type="PANTHER" id="PTHR10434">
    <property type="entry name" value="1-ACYL-SN-GLYCEROL-3-PHOSPHATE ACYLTRANSFERASE"/>
    <property type="match status" value="1"/>
</dbReference>
<comment type="pathway">
    <text evidence="1">Lipid metabolism.</text>
</comment>
<name>A0ABW4XJ14_9GAMM</name>
<evidence type="ECO:0000313" key="7">
    <source>
        <dbReference type="Proteomes" id="UP001597380"/>
    </source>
</evidence>
<dbReference type="EMBL" id="JBHUHT010000004">
    <property type="protein sequence ID" value="MFD2094643.1"/>
    <property type="molecule type" value="Genomic_DNA"/>
</dbReference>
<dbReference type="PANTHER" id="PTHR10434:SF66">
    <property type="entry name" value="PHOSPHOLIPID_GLYCEROL ACYLTRANSFERASE DOMAIN-CONTAINING PROTEIN"/>
    <property type="match status" value="1"/>
</dbReference>
<keyword evidence="4" id="KW-0812">Transmembrane</keyword>
<evidence type="ECO:0000256" key="3">
    <source>
        <dbReference type="ARBA" id="ARBA00023315"/>
    </source>
</evidence>
<keyword evidence="3 6" id="KW-0012">Acyltransferase</keyword>
<dbReference type="InterPro" id="IPR002123">
    <property type="entry name" value="Plipid/glycerol_acylTrfase"/>
</dbReference>
<evidence type="ECO:0000256" key="2">
    <source>
        <dbReference type="ARBA" id="ARBA00022679"/>
    </source>
</evidence>
<dbReference type="RefSeq" id="WP_345338809.1">
    <property type="nucleotide sequence ID" value="NZ_BAABLI010000007.1"/>
</dbReference>
<keyword evidence="2" id="KW-0808">Transferase</keyword>
<dbReference type="SUPFAM" id="SSF69593">
    <property type="entry name" value="Glycerol-3-phosphate (1)-acyltransferase"/>
    <property type="match status" value="1"/>
</dbReference>
<organism evidence="6 7">
    <name type="scientific">Corallincola platygyrae</name>
    <dbReference type="NCBI Taxonomy" id="1193278"/>
    <lineage>
        <taxon>Bacteria</taxon>
        <taxon>Pseudomonadati</taxon>
        <taxon>Pseudomonadota</taxon>
        <taxon>Gammaproteobacteria</taxon>
        <taxon>Alteromonadales</taxon>
        <taxon>Psychromonadaceae</taxon>
        <taxon>Corallincola</taxon>
    </lineage>
</organism>
<evidence type="ECO:0000256" key="4">
    <source>
        <dbReference type="SAM" id="Phobius"/>
    </source>
</evidence>
<comment type="caution">
    <text evidence="6">The sequence shown here is derived from an EMBL/GenBank/DDBJ whole genome shotgun (WGS) entry which is preliminary data.</text>
</comment>
<keyword evidence="4" id="KW-1133">Transmembrane helix</keyword>
<dbReference type="Pfam" id="PF01553">
    <property type="entry name" value="Acyltransferase"/>
    <property type="match status" value="1"/>
</dbReference>
<feature type="domain" description="Phospholipid/glycerol acyltransferase" evidence="5">
    <location>
        <begin position="87"/>
        <end position="197"/>
    </location>
</feature>
<protein>
    <submittedName>
        <fullName evidence="6">Lysophospholipid acyltransferase family protein</fullName>
    </submittedName>
</protein>
<evidence type="ECO:0000256" key="1">
    <source>
        <dbReference type="ARBA" id="ARBA00005189"/>
    </source>
</evidence>
<dbReference type="SMART" id="SM00563">
    <property type="entry name" value="PlsC"/>
    <property type="match status" value="1"/>
</dbReference>
<proteinExistence type="predicted"/>
<evidence type="ECO:0000259" key="5">
    <source>
        <dbReference type="SMART" id="SM00563"/>
    </source>
</evidence>
<evidence type="ECO:0000313" key="6">
    <source>
        <dbReference type="EMBL" id="MFD2094643.1"/>
    </source>
</evidence>
<sequence>MISAIWRVWRMLATGFCFAFFGLGGLFLALLVFPTIALFSRDQVTRRKRVQAAISRSFRFFIGVMRAFGVMTFSAEDIDKLTTDKGTIVVANHPSLIDVILLGAVMPRFDCIVKQALWHNPLLKGVVNAAGFIPNSAGEEVINTCRERLEEGENLVIFPEGTRTVPGQKIKLQRGAAQIAVRTQAPVRLVNIVCSPTTLTKGEKWYDVPPLRPHFRLKVGELVESKGFCGDSVAFSLAARRLNSRLTEALDREIA</sequence>
<keyword evidence="7" id="KW-1185">Reference proteome</keyword>
<keyword evidence="4" id="KW-0472">Membrane</keyword>
<feature type="transmembrane region" description="Helical" evidence="4">
    <location>
        <begin position="12"/>
        <end position="39"/>
    </location>
</feature>
<dbReference type="CDD" id="cd07989">
    <property type="entry name" value="LPLAT_AGPAT-like"/>
    <property type="match status" value="1"/>
</dbReference>
<accession>A0ABW4XJ14</accession>
<gene>
    <name evidence="6" type="ORF">ACFSJ3_01480</name>
</gene>
<dbReference type="Proteomes" id="UP001597380">
    <property type="component" value="Unassembled WGS sequence"/>
</dbReference>
<reference evidence="7" key="1">
    <citation type="journal article" date="2019" name="Int. J. Syst. Evol. Microbiol.">
        <title>The Global Catalogue of Microorganisms (GCM) 10K type strain sequencing project: providing services to taxonomists for standard genome sequencing and annotation.</title>
        <authorList>
            <consortium name="The Broad Institute Genomics Platform"/>
            <consortium name="The Broad Institute Genome Sequencing Center for Infectious Disease"/>
            <person name="Wu L."/>
            <person name="Ma J."/>
        </authorList>
    </citation>
    <scope>NUCLEOTIDE SEQUENCE [LARGE SCALE GENOMIC DNA]</scope>
    <source>
        <strain evidence="7">CGMCC 1.10992</strain>
    </source>
</reference>
<dbReference type="GO" id="GO:0016746">
    <property type="term" value="F:acyltransferase activity"/>
    <property type="evidence" value="ECO:0007669"/>
    <property type="project" value="UniProtKB-KW"/>
</dbReference>